<evidence type="ECO:0000313" key="1">
    <source>
        <dbReference type="EMBL" id="MBA4650346.1"/>
    </source>
</evidence>
<sequence length="130" mass="14860">MFGDSLTFKFSYASLHSLNHQSQNDEQLTKLYMTNQWPNNRPNWEPRATVESNDHLSFIHFALLITRIGLAEILQRVSTSGRCFHSWPLAGHQIRQIHHSLAVSPLIVIPGHNLNHIVPHDHGERGVDGR</sequence>
<name>A0A7C9DVC0_OPUST</name>
<accession>A0A7C9DVC0</accession>
<dbReference type="AlphaFoldDB" id="A0A7C9DVC0"/>
<proteinExistence type="predicted"/>
<dbReference type="EMBL" id="GISG01164608">
    <property type="protein sequence ID" value="MBA4650346.1"/>
    <property type="molecule type" value="Transcribed_RNA"/>
</dbReference>
<reference evidence="1" key="1">
    <citation type="journal article" date="2013" name="J. Plant Res.">
        <title>Effect of fungi and light on seed germination of three Opuntia species from semiarid lands of central Mexico.</title>
        <authorList>
            <person name="Delgado-Sanchez P."/>
            <person name="Jimenez-Bremont J.F."/>
            <person name="Guerrero-Gonzalez Mde L."/>
            <person name="Flores J."/>
        </authorList>
    </citation>
    <scope>NUCLEOTIDE SEQUENCE</scope>
    <source>
        <tissue evidence="1">Cladode</tissue>
    </source>
</reference>
<reference evidence="1" key="2">
    <citation type="submission" date="2020-07" db="EMBL/GenBank/DDBJ databases">
        <authorList>
            <person name="Vera ALvarez R."/>
            <person name="Arias-Moreno D.M."/>
            <person name="Jimenez-Jacinto V."/>
            <person name="Jimenez-Bremont J.F."/>
            <person name="Swaminathan K."/>
            <person name="Moose S.P."/>
            <person name="Guerrero-Gonzalez M.L."/>
            <person name="Marino-Ramirez L."/>
            <person name="Landsman D."/>
            <person name="Rodriguez-Kessler M."/>
            <person name="Delgado-Sanchez P."/>
        </authorList>
    </citation>
    <scope>NUCLEOTIDE SEQUENCE</scope>
    <source>
        <tissue evidence="1">Cladode</tissue>
    </source>
</reference>
<protein>
    <submittedName>
        <fullName evidence="1">Uncharacterized protein</fullName>
    </submittedName>
</protein>
<organism evidence="1">
    <name type="scientific">Opuntia streptacantha</name>
    <name type="common">Prickly pear cactus</name>
    <name type="synonym">Opuntia cardona</name>
    <dbReference type="NCBI Taxonomy" id="393608"/>
    <lineage>
        <taxon>Eukaryota</taxon>
        <taxon>Viridiplantae</taxon>
        <taxon>Streptophyta</taxon>
        <taxon>Embryophyta</taxon>
        <taxon>Tracheophyta</taxon>
        <taxon>Spermatophyta</taxon>
        <taxon>Magnoliopsida</taxon>
        <taxon>eudicotyledons</taxon>
        <taxon>Gunneridae</taxon>
        <taxon>Pentapetalae</taxon>
        <taxon>Caryophyllales</taxon>
        <taxon>Cactineae</taxon>
        <taxon>Cactaceae</taxon>
        <taxon>Opuntioideae</taxon>
        <taxon>Opuntia</taxon>
    </lineage>
</organism>